<organism evidence="2 3">
    <name type="scientific">Hyunsoonleella jejuensis</name>
    <dbReference type="NCBI Taxonomy" id="419940"/>
    <lineage>
        <taxon>Bacteria</taxon>
        <taxon>Pseudomonadati</taxon>
        <taxon>Bacteroidota</taxon>
        <taxon>Flavobacteriia</taxon>
        <taxon>Flavobacteriales</taxon>
        <taxon>Flavobacteriaceae</taxon>
    </lineage>
</organism>
<feature type="transmembrane region" description="Helical" evidence="1">
    <location>
        <begin position="161"/>
        <end position="184"/>
    </location>
</feature>
<feature type="transmembrane region" description="Helical" evidence="1">
    <location>
        <begin position="264"/>
        <end position="281"/>
    </location>
</feature>
<dbReference type="STRING" id="419940.SAMN05421824_0391"/>
<name>A0A1H9AXU1_9FLAO</name>
<dbReference type="RefSeq" id="WP_092574683.1">
    <property type="nucleotide sequence ID" value="NZ_FOFN01000001.1"/>
</dbReference>
<feature type="transmembrane region" description="Helical" evidence="1">
    <location>
        <begin position="76"/>
        <end position="106"/>
    </location>
</feature>
<feature type="transmembrane region" description="Helical" evidence="1">
    <location>
        <begin position="208"/>
        <end position="227"/>
    </location>
</feature>
<keyword evidence="3" id="KW-1185">Reference proteome</keyword>
<dbReference type="EMBL" id="FOFN01000001">
    <property type="protein sequence ID" value="SEP81590.1"/>
    <property type="molecule type" value="Genomic_DNA"/>
</dbReference>
<reference evidence="2 3" key="1">
    <citation type="submission" date="2016-10" db="EMBL/GenBank/DDBJ databases">
        <authorList>
            <person name="de Groot N.N."/>
        </authorList>
    </citation>
    <scope>NUCLEOTIDE SEQUENCE [LARGE SCALE GENOMIC DNA]</scope>
    <source>
        <strain evidence="2 3">DSM 21035</strain>
    </source>
</reference>
<evidence type="ECO:0008006" key="4">
    <source>
        <dbReference type="Google" id="ProtNLM"/>
    </source>
</evidence>
<evidence type="ECO:0000256" key="1">
    <source>
        <dbReference type="SAM" id="Phobius"/>
    </source>
</evidence>
<accession>A0A1H9AXU1</accession>
<protein>
    <recommendedName>
        <fullName evidence="4">Beta-carotene 15,15'-monooxygenase</fullName>
    </recommendedName>
</protein>
<dbReference type="OrthoDB" id="1439867at2"/>
<feature type="transmembrane region" description="Helical" evidence="1">
    <location>
        <begin position="126"/>
        <end position="154"/>
    </location>
</feature>
<keyword evidence="1" id="KW-0472">Membrane</keyword>
<gene>
    <name evidence="2" type="ORF">SAMN05421824_0391</name>
</gene>
<feature type="transmembrane region" description="Helical" evidence="1">
    <location>
        <begin position="12"/>
        <end position="30"/>
    </location>
</feature>
<feature type="transmembrane region" description="Helical" evidence="1">
    <location>
        <begin position="239"/>
        <end position="258"/>
    </location>
</feature>
<evidence type="ECO:0000313" key="3">
    <source>
        <dbReference type="Proteomes" id="UP000198999"/>
    </source>
</evidence>
<dbReference type="AlphaFoldDB" id="A0A1H9AXU1"/>
<keyword evidence="1" id="KW-0812">Transmembrane</keyword>
<feature type="transmembrane region" description="Helical" evidence="1">
    <location>
        <begin position="42"/>
        <end position="64"/>
    </location>
</feature>
<evidence type="ECO:0000313" key="2">
    <source>
        <dbReference type="EMBL" id="SEP81590.1"/>
    </source>
</evidence>
<dbReference type="Proteomes" id="UP000198999">
    <property type="component" value="Unassembled WGS sequence"/>
</dbReference>
<feature type="transmembrane region" description="Helical" evidence="1">
    <location>
        <begin position="288"/>
        <end position="306"/>
    </location>
</feature>
<keyword evidence="1" id="KW-1133">Transmembrane helix</keyword>
<sequence>MITSIFNKSKPINFIIVFFIIAIACSISFFKIGNYAISFNNLLIVSVLFLFGYFSMLVLNFVSGKNNLTQTNNFEIVLYASFLLMVPQTTGSLKLLLANIFLLFSLRRLISLRSQKSIKKKLFDAAFWITLAAICYAWASVFLILIPVAVFLYTDNKLRNWLIPLTAIVAVLLIAYCICFFANYELTSHFINGFEISFDFSVYNTPQFLVALTLFFSFGLWSLLFYIKSINLKKKSLRPAFYLIIWTVIISFLLLIIAPEKSGGEFLFVFAPLAIIISSYIEVIREKWFKEVFFLVLLIVPVALLFL</sequence>
<proteinExistence type="predicted"/>